<evidence type="ECO:0000313" key="2">
    <source>
        <dbReference type="EMBL" id="MDN3714127.1"/>
    </source>
</evidence>
<feature type="region of interest" description="Disordered" evidence="1">
    <location>
        <begin position="37"/>
        <end position="56"/>
    </location>
</feature>
<dbReference type="Proteomes" id="UP001243846">
    <property type="component" value="Unassembled WGS sequence"/>
</dbReference>
<dbReference type="EMBL" id="JAUFRC010000003">
    <property type="protein sequence ID" value="MDN3714127.1"/>
    <property type="molecule type" value="Genomic_DNA"/>
</dbReference>
<protein>
    <submittedName>
        <fullName evidence="2">Uncharacterized protein</fullName>
    </submittedName>
</protein>
<evidence type="ECO:0000313" key="3">
    <source>
        <dbReference type="Proteomes" id="UP001243846"/>
    </source>
</evidence>
<name>A0ABT8DGG0_9RHOB</name>
<organism evidence="2 3">
    <name type="scientific">Paracoccus cavernae</name>
    <dbReference type="NCBI Taxonomy" id="1571207"/>
    <lineage>
        <taxon>Bacteria</taxon>
        <taxon>Pseudomonadati</taxon>
        <taxon>Pseudomonadota</taxon>
        <taxon>Alphaproteobacteria</taxon>
        <taxon>Rhodobacterales</taxon>
        <taxon>Paracoccaceae</taxon>
        <taxon>Paracoccus</taxon>
    </lineage>
</organism>
<sequence>MIDTDVQARPAVRALSSSLIREVANAAMGKADVLPFWFGESDQPTPNSSVRPPPMR</sequence>
<comment type="caution">
    <text evidence="2">The sequence shown here is derived from an EMBL/GenBank/DDBJ whole genome shotgun (WGS) entry which is preliminary data.</text>
</comment>
<accession>A0ABT8DGG0</accession>
<proteinExistence type="predicted"/>
<reference evidence="3" key="1">
    <citation type="journal article" date="2019" name="Int. J. Syst. Evol. Microbiol.">
        <title>The Global Catalogue of Microorganisms (GCM) 10K type strain sequencing project: providing services to taxonomists for standard genome sequencing and annotation.</title>
        <authorList>
            <consortium name="The Broad Institute Genomics Platform"/>
            <consortium name="The Broad Institute Genome Sequencing Center for Infectious Disease"/>
            <person name="Wu L."/>
            <person name="Ma J."/>
        </authorList>
    </citation>
    <scope>NUCLEOTIDE SEQUENCE [LARGE SCALE GENOMIC DNA]</scope>
    <source>
        <strain evidence="3">CECT 8482</strain>
    </source>
</reference>
<keyword evidence="3" id="KW-1185">Reference proteome</keyword>
<gene>
    <name evidence="2" type="ORF">QWZ10_24310</name>
</gene>
<evidence type="ECO:0000256" key="1">
    <source>
        <dbReference type="SAM" id="MobiDB-lite"/>
    </source>
</evidence>